<name>A0A2A6CPM9_PRIPA</name>
<reference evidence="7" key="1">
    <citation type="journal article" date="2008" name="Nat. Genet.">
        <title>The Pristionchus pacificus genome provides a unique perspective on nematode lifestyle and parasitism.</title>
        <authorList>
            <person name="Dieterich C."/>
            <person name="Clifton S.W."/>
            <person name="Schuster L.N."/>
            <person name="Chinwalla A."/>
            <person name="Delehaunty K."/>
            <person name="Dinkelacker I."/>
            <person name="Fulton L."/>
            <person name="Fulton R."/>
            <person name="Godfrey J."/>
            <person name="Minx P."/>
            <person name="Mitreva M."/>
            <person name="Roeseler W."/>
            <person name="Tian H."/>
            <person name="Witte H."/>
            <person name="Yang S.P."/>
            <person name="Wilson R.K."/>
            <person name="Sommer R.J."/>
        </authorList>
    </citation>
    <scope>NUCLEOTIDE SEQUENCE [LARGE SCALE GENOMIC DNA]</scope>
    <source>
        <strain evidence="7">PS312</strain>
    </source>
</reference>
<comment type="similarity">
    <text evidence="2">Belongs to the nematode receptor-like protein srd family.</text>
</comment>
<evidence type="ECO:0000256" key="4">
    <source>
        <dbReference type="ARBA" id="ARBA00022989"/>
    </source>
</evidence>
<keyword evidence="5" id="KW-0472">Membrane</keyword>
<evidence type="ECO:0000313" key="7">
    <source>
        <dbReference type="Proteomes" id="UP000005239"/>
    </source>
</evidence>
<evidence type="ECO:0000256" key="3">
    <source>
        <dbReference type="ARBA" id="ARBA00022692"/>
    </source>
</evidence>
<organism evidence="6 7">
    <name type="scientific">Pristionchus pacificus</name>
    <name type="common">Parasitic nematode worm</name>
    <dbReference type="NCBI Taxonomy" id="54126"/>
    <lineage>
        <taxon>Eukaryota</taxon>
        <taxon>Metazoa</taxon>
        <taxon>Ecdysozoa</taxon>
        <taxon>Nematoda</taxon>
        <taxon>Chromadorea</taxon>
        <taxon>Rhabditida</taxon>
        <taxon>Rhabditina</taxon>
        <taxon>Diplogasteromorpha</taxon>
        <taxon>Diplogasteroidea</taxon>
        <taxon>Neodiplogasteridae</taxon>
        <taxon>Pristionchus</taxon>
    </lineage>
</organism>
<dbReference type="PANTHER" id="PTHR22945:SF40">
    <property type="entry name" value="SERPENTINE RECEPTOR, CLASS D (DELTA)-RELATED"/>
    <property type="match status" value="1"/>
</dbReference>
<evidence type="ECO:0000256" key="2">
    <source>
        <dbReference type="ARBA" id="ARBA00009166"/>
    </source>
</evidence>
<proteinExistence type="inferred from homology"/>
<accession>A0A8R1U5H3</accession>
<gene>
    <name evidence="6" type="primary">WBGene00096176</name>
</gene>
<evidence type="ECO:0000256" key="1">
    <source>
        <dbReference type="ARBA" id="ARBA00004141"/>
    </source>
</evidence>
<sequence length="196" mass="22281">MGTVRIVQDHEGFAMLFVFIGPYSTISQRVCVLCQSIHMNLVQQSTVVLLLSFAFRLYVLNEDAFTSRTLLKPIHIWAICAISLVLMAIPSVRATLKMENQNSIFEVCLLSRTGCRSFRNYSIIGSPRSVLYVMLSPIVITLIFIVRRKLIRRNERANQTEKRLHLSIARALAYQLLLPCGVAVAAVFWLCDVYQI</sequence>
<keyword evidence="3" id="KW-0812">Transmembrane</keyword>
<dbReference type="Pfam" id="PF10317">
    <property type="entry name" value="7TM_GPCR_Srd"/>
    <property type="match status" value="1"/>
</dbReference>
<dbReference type="PANTHER" id="PTHR22945">
    <property type="entry name" value="SERPENTINE RECEPTOR, CLASS D DELTA"/>
    <property type="match status" value="1"/>
</dbReference>
<keyword evidence="7" id="KW-1185">Reference proteome</keyword>
<comment type="subcellular location">
    <subcellularLocation>
        <location evidence="1">Membrane</location>
        <topology evidence="1">Multi-pass membrane protein</topology>
    </subcellularLocation>
</comment>
<reference evidence="6" key="2">
    <citation type="submission" date="2022-06" db="UniProtKB">
        <authorList>
            <consortium name="EnsemblMetazoa"/>
        </authorList>
    </citation>
    <scope>IDENTIFICATION</scope>
    <source>
        <strain evidence="6">PS312</strain>
    </source>
</reference>
<evidence type="ECO:0000256" key="5">
    <source>
        <dbReference type="ARBA" id="ARBA00023136"/>
    </source>
</evidence>
<evidence type="ECO:0000313" key="6">
    <source>
        <dbReference type="EnsemblMetazoa" id="PPA06622.1"/>
    </source>
</evidence>
<dbReference type="GO" id="GO:0016020">
    <property type="term" value="C:membrane"/>
    <property type="evidence" value="ECO:0007669"/>
    <property type="project" value="UniProtKB-SubCell"/>
</dbReference>
<dbReference type="EnsemblMetazoa" id="PPA06622.1">
    <property type="protein sequence ID" value="PPA06622.1"/>
    <property type="gene ID" value="WBGene00096176"/>
</dbReference>
<keyword evidence="4" id="KW-1133">Transmembrane helix</keyword>
<dbReference type="AlphaFoldDB" id="A0A2A6CPM9"/>
<dbReference type="OrthoDB" id="5803780at2759"/>
<dbReference type="InterPro" id="IPR019421">
    <property type="entry name" value="7TM_GPCR_serpentine_rcpt_Srd"/>
</dbReference>
<protein>
    <submittedName>
        <fullName evidence="6">G protein-coupled receptor</fullName>
    </submittedName>
</protein>
<dbReference type="Proteomes" id="UP000005239">
    <property type="component" value="Unassembled WGS sequence"/>
</dbReference>
<accession>A0A2A6CPM9</accession>
<dbReference type="InterPro" id="IPR050920">
    <property type="entry name" value="Nematode_rcpt-like_delta"/>
</dbReference>